<feature type="compositionally biased region" description="Gly residues" evidence="1">
    <location>
        <begin position="206"/>
        <end position="218"/>
    </location>
</feature>
<dbReference type="Proteomes" id="UP000075714">
    <property type="component" value="Unassembled WGS sequence"/>
</dbReference>
<evidence type="ECO:0000256" key="1">
    <source>
        <dbReference type="SAM" id="MobiDB-lite"/>
    </source>
</evidence>
<dbReference type="Gene3D" id="1.10.510.10">
    <property type="entry name" value="Transferase(Phosphotransferase) domain 1"/>
    <property type="match status" value="1"/>
</dbReference>
<dbReference type="GO" id="GO:0004674">
    <property type="term" value="F:protein serine/threonine kinase activity"/>
    <property type="evidence" value="ECO:0007669"/>
    <property type="project" value="TreeGrafter"/>
</dbReference>
<dbReference type="Pfam" id="PF07714">
    <property type="entry name" value="PK_Tyr_Ser-Thr"/>
    <property type="match status" value="1"/>
</dbReference>
<dbReference type="InterPro" id="IPR000719">
    <property type="entry name" value="Prot_kinase_dom"/>
</dbReference>
<name>A0A150G0Y0_GONPE</name>
<sequence length="650" mass="67423">MLDEALSPGHSLDDCMVWGLEDSGVIASRPAAAAAATWPLLQVFEGDPAQVRLCNLWVLRERAPGSSLQDFCKPVGPHGVTVLVQTEFRRLGDLPYETEDAATGTATLIGNIYGSEVLLNLDSSCALMGWPASQTGRRTMWDVQGHRSQIALPPSSPLMLVDMVLYNLAPVVAPSHPAEFGAPPPHAEFAVPPVYGEDDAQPASPGGHGGAGAGHGGGGFGATATGGYWDLHDEQQREADMLGSMAMASQGAHDPGGNNGGPYGNDGATTNSGSKGSDVGASTVVSFEISPGLWRGLPKVLVVHNTLLGPEGRRRQRAILEAAIGTTLEHPNVVATYAFDVKPLGVQPSGSEEPSEEAEPLWRQLGTRQSSQRSGGVAAARNSSMAKADSDGKADASAATPSSDVYQLYILQELCSGGSVKEALEPMRALSGGLRADAASAAASLHLAFQVACGLRHVHAASIVHGDITSGNVLLARQAAPVPDGYVAGLDEAEQSWRDRLARPGVPPPPPVVAKVADFGLSLRLTGSRTHASGLYQGTPVYMAPEVVANGRVSPASDVYSFGVLLLELMMGMCTGALLEAAATAPLVAAELRNPAHAHPLLAVLRVLLPPGSPHCPPELSRLAASCVAPVPGQRPTMEQALHRGCSHLA</sequence>
<protein>
    <recommendedName>
        <fullName evidence="2">Protein kinase domain-containing protein</fullName>
    </recommendedName>
</protein>
<dbReference type="PANTHER" id="PTHR44329">
    <property type="entry name" value="SERINE/THREONINE-PROTEIN KINASE TNNI3K-RELATED"/>
    <property type="match status" value="1"/>
</dbReference>
<gene>
    <name evidence="3" type="ORF">GPECTOR_89g514</name>
</gene>
<dbReference type="OrthoDB" id="548589at2759"/>
<evidence type="ECO:0000259" key="2">
    <source>
        <dbReference type="PROSITE" id="PS50011"/>
    </source>
</evidence>
<keyword evidence="4" id="KW-1185">Reference proteome</keyword>
<comment type="caution">
    <text evidence="3">The sequence shown here is derived from an EMBL/GenBank/DDBJ whole genome shotgun (WGS) entry which is preliminary data.</text>
</comment>
<feature type="region of interest" description="Disordered" evidence="1">
    <location>
        <begin position="345"/>
        <end position="398"/>
    </location>
</feature>
<accession>A0A150G0Y0</accession>
<evidence type="ECO:0000313" key="4">
    <source>
        <dbReference type="Proteomes" id="UP000075714"/>
    </source>
</evidence>
<feature type="region of interest" description="Disordered" evidence="1">
    <location>
        <begin position="246"/>
        <end position="279"/>
    </location>
</feature>
<feature type="domain" description="Protein kinase" evidence="2">
    <location>
        <begin position="264"/>
        <end position="650"/>
    </location>
</feature>
<dbReference type="InterPro" id="IPR008266">
    <property type="entry name" value="Tyr_kinase_AS"/>
</dbReference>
<reference evidence="4" key="1">
    <citation type="journal article" date="2016" name="Nat. Commun.">
        <title>The Gonium pectorale genome demonstrates co-option of cell cycle regulation during the evolution of multicellularity.</title>
        <authorList>
            <person name="Hanschen E.R."/>
            <person name="Marriage T.N."/>
            <person name="Ferris P.J."/>
            <person name="Hamaji T."/>
            <person name="Toyoda A."/>
            <person name="Fujiyama A."/>
            <person name="Neme R."/>
            <person name="Noguchi H."/>
            <person name="Minakuchi Y."/>
            <person name="Suzuki M."/>
            <person name="Kawai-Toyooka H."/>
            <person name="Smith D.R."/>
            <person name="Sparks H."/>
            <person name="Anderson J."/>
            <person name="Bakaric R."/>
            <person name="Luria V."/>
            <person name="Karger A."/>
            <person name="Kirschner M.W."/>
            <person name="Durand P.M."/>
            <person name="Michod R.E."/>
            <person name="Nozaki H."/>
            <person name="Olson B.J."/>
        </authorList>
    </citation>
    <scope>NUCLEOTIDE SEQUENCE [LARGE SCALE GENOMIC DNA]</scope>
    <source>
        <strain evidence="4">NIES-2863</strain>
    </source>
</reference>
<feature type="region of interest" description="Disordered" evidence="1">
    <location>
        <begin position="194"/>
        <end position="218"/>
    </location>
</feature>
<dbReference type="PROSITE" id="PS50011">
    <property type="entry name" value="PROTEIN_KINASE_DOM"/>
    <property type="match status" value="1"/>
</dbReference>
<dbReference type="EMBL" id="LSYV01000090">
    <property type="protein sequence ID" value="KXZ43494.1"/>
    <property type="molecule type" value="Genomic_DNA"/>
</dbReference>
<dbReference type="STRING" id="33097.A0A150G0Y0"/>
<dbReference type="InterPro" id="IPR051681">
    <property type="entry name" value="Ser/Thr_Kinases-Pseudokinases"/>
</dbReference>
<dbReference type="PROSITE" id="PS00109">
    <property type="entry name" value="PROTEIN_KINASE_TYR"/>
    <property type="match status" value="1"/>
</dbReference>
<dbReference type="InterPro" id="IPR001245">
    <property type="entry name" value="Ser-Thr/Tyr_kinase_cat_dom"/>
</dbReference>
<organism evidence="3 4">
    <name type="scientific">Gonium pectorale</name>
    <name type="common">Green alga</name>
    <dbReference type="NCBI Taxonomy" id="33097"/>
    <lineage>
        <taxon>Eukaryota</taxon>
        <taxon>Viridiplantae</taxon>
        <taxon>Chlorophyta</taxon>
        <taxon>core chlorophytes</taxon>
        <taxon>Chlorophyceae</taxon>
        <taxon>CS clade</taxon>
        <taxon>Chlamydomonadales</taxon>
        <taxon>Volvocaceae</taxon>
        <taxon>Gonium</taxon>
    </lineage>
</organism>
<dbReference type="AlphaFoldDB" id="A0A150G0Y0"/>
<proteinExistence type="predicted"/>
<evidence type="ECO:0000313" key="3">
    <source>
        <dbReference type="EMBL" id="KXZ43494.1"/>
    </source>
</evidence>
<dbReference type="SUPFAM" id="SSF56112">
    <property type="entry name" value="Protein kinase-like (PK-like)"/>
    <property type="match status" value="1"/>
</dbReference>
<dbReference type="InterPro" id="IPR011009">
    <property type="entry name" value="Kinase-like_dom_sf"/>
</dbReference>
<dbReference type="GO" id="GO:0005524">
    <property type="term" value="F:ATP binding"/>
    <property type="evidence" value="ECO:0007669"/>
    <property type="project" value="InterPro"/>
</dbReference>
<dbReference type="PANTHER" id="PTHR44329:SF214">
    <property type="entry name" value="PROTEIN KINASE DOMAIN-CONTAINING PROTEIN"/>
    <property type="match status" value="1"/>
</dbReference>